<feature type="compositionally biased region" description="Polar residues" evidence="1">
    <location>
        <begin position="39"/>
        <end position="49"/>
    </location>
</feature>
<dbReference type="Proteomes" id="UP001497453">
    <property type="component" value="Chromosome 9"/>
</dbReference>
<feature type="region of interest" description="Disordered" evidence="1">
    <location>
        <begin position="176"/>
        <end position="248"/>
    </location>
</feature>
<sequence>MIVIYYPSRKHETSRRGRTPPRSPRVLVKERSRKHSSDSRNQVTGSSPKNPFRRSSRSLTREPKSPRPLSTMNRQEHASSFNRPDGYYLDRNHGRRSSISTSYHPQPPAPHFEAPMRNVRRRSSSCVDIVPPLVSCLKKRDSFDPNSNTRGRSLPGNHRVRFNPFAQLVTISPAPTVASWTSRDDQGSSPWASSSRSTAPQGGQPSQRGQEMRESWYPDERARQKGSGYRDSHPRRSHRSERRYDNRW</sequence>
<name>A0ABP1EBJ7_9APHY</name>
<proteinExistence type="predicted"/>
<evidence type="ECO:0000313" key="2">
    <source>
        <dbReference type="EMBL" id="CAL1717395.1"/>
    </source>
</evidence>
<reference evidence="3" key="1">
    <citation type="submission" date="2024-04" db="EMBL/GenBank/DDBJ databases">
        <authorList>
            <person name="Shaw F."/>
            <person name="Minotto A."/>
        </authorList>
    </citation>
    <scope>NUCLEOTIDE SEQUENCE [LARGE SCALE GENOMIC DNA]</scope>
</reference>
<feature type="compositionally biased region" description="Low complexity" evidence="1">
    <location>
        <begin position="188"/>
        <end position="197"/>
    </location>
</feature>
<evidence type="ECO:0000256" key="1">
    <source>
        <dbReference type="SAM" id="MobiDB-lite"/>
    </source>
</evidence>
<organism evidence="2 3">
    <name type="scientific">Somion occarium</name>
    <dbReference type="NCBI Taxonomy" id="3059160"/>
    <lineage>
        <taxon>Eukaryota</taxon>
        <taxon>Fungi</taxon>
        <taxon>Dikarya</taxon>
        <taxon>Basidiomycota</taxon>
        <taxon>Agaricomycotina</taxon>
        <taxon>Agaricomycetes</taxon>
        <taxon>Polyporales</taxon>
        <taxon>Cerrenaceae</taxon>
        <taxon>Somion</taxon>
    </lineage>
</organism>
<dbReference type="EMBL" id="OZ037952">
    <property type="protein sequence ID" value="CAL1717395.1"/>
    <property type="molecule type" value="Genomic_DNA"/>
</dbReference>
<feature type="compositionally biased region" description="Polar residues" evidence="1">
    <location>
        <begin position="198"/>
        <end position="209"/>
    </location>
</feature>
<feature type="compositionally biased region" description="Polar residues" evidence="1">
    <location>
        <begin position="68"/>
        <end position="82"/>
    </location>
</feature>
<evidence type="ECO:0000313" key="3">
    <source>
        <dbReference type="Proteomes" id="UP001497453"/>
    </source>
</evidence>
<keyword evidence="3" id="KW-1185">Reference proteome</keyword>
<gene>
    <name evidence="2" type="ORF">GFSPODELE1_LOCUS11207</name>
</gene>
<feature type="region of interest" description="Disordered" evidence="1">
    <location>
        <begin position="1"/>
        <end position="114"/>
    </location>
</feature>
<protein>
    <submittedName>
        <fullName evidence="2">Uncharacterized protein</fullName>
    </submittedName>
</protein>
<accession>A0ABP1EBJ7</accession>
<feature type="compositionally biased region" description="Basic and acidic residues" evidence="1">
    <location>
        <begin position="27"/>
        <end position="38"/>
    </location>
</feature>
<feature type="compositionally biased region" description="Basic and acidic residues" evidence="1">
    <location>
        <begin position="210"/>
        <end position="234"/>
    </location>
</feature>
<feature type="region of interest" description="Disordered" evidence="1">
    <location>
        <begin position="138"/>
        <end position="159"/>
    </location>
</feature>